<comment type="caution">
    <text evidence="1">The sequence shown here is derived from an EMBL/GenBank/DDBJ whole genome shotgun (WGS) entry which is preliminary data.</text>
</comment>
<dbReference type="EMBL" id="CAJVPT010004349">
    <property type="protein sequence ID" value="CAG8506964.1"/>
    <property type="molecule type" value="Genomic_DNA"/>
</dbReference>
<dbReference type="Proteomes" id="UP000789525">
    <property type="component" value="Unassembled WGS sequence"/>
</dbReference>
<accession>A0ACA9L3K8</accession>
<feature type="non-terminal residue" evidence="1">
    <location>
        <position position="1801"/>
    </location>
</feature>
<evidence type="ECO:0000313" key="1">
    <source>
        <dbReference type="EMBL" id="CAG8506964.1"/>
    </source>
</evidence>
<sequence>MSSIDKLQKCLQELSECRQNILQLSKNSLFQDNGEALRYCEDIEQIVFNDVDTKELDPLFLMELINVTDKTLEKAKIALFEFLFLYIERVKADIESYSVNIKEACLSILQFDDEALVRAASFKPMMAMFDSSVPIIDPEKMHIQDVLKSKIQSSTKVMAGVLTIIGIISRRFPEQSEKDQDKILRVFIHMLKDRNHSSAAFKGLHSFLYSFPDAPRKAGNEGYVFECIQRSIAMVENETRYDIAKTGFDYIINHPSIFGRYYLQHYEELWTSLWKCRQHINVDVRRAAFRAIGEFLKTHFISIFVNIWKSSNSKQEQKMENEENDRRSKDLSIAVRGVGYFAAPAKKIMDENRLQQLFHDLLRPNTWVVSGDNETLANVSQIPLFIEAYCYIGKEFDVIFEGLLETIEREVGIMLIHYPRLTPDLRLRSANVFEQLLWMLYDKGSGFLQKFTSKIFYQALILTCSDAVQSQERPDYQGQNISNVINTVADHTYQEMFDFWDHIFNDSTLTWVNQQSGHSSGNLKDGEAAKAFFSIIYDEFFLTVFRMIQALNFKVIDVAAEDSSSTMISETETTHETVDSNLIAIAGSGDLENLQPMVSKDFVIFQNLVDFWQLFLPRIKRELFSRWVYLSAYDLISFSTQYPYVSGFYKMLESCLKVCENIQFFNGIKKSGDESIMESDFCDQLLPSATATQRASYYLYAKFLKEVCARLGQYKDDLLTSCLRLVLSVPKELLCIDDLISPICIVLKLGQSHQPLANIGLDAIEKIVDLKGPRDLSKWLEKVLPFFNEYLLVKSDMMDNSLKEIAQFRENAQRNRRTLKSLEKARKQKIRESGIIKSAKTIVGQLEKNVGLHDLQHMSRACIPDHLRLRAEGPFHKTYLRVFPALLRLAIDTDQVPRKLFQRLVSQLIHWFTNNAQYENPETIALLKCFLEAICDSWSSLRDYGAKCLNEFLLWSIKQSSERQIEGNPMNMKSLFKRLYDFSAHPDYAKRLGSSLAVNHIYRVFREERHLVDQFTFELLYWMLFNLRLSEQDQDATGTKQQAITAIRHLKKIIKAKYHLFIKEEKNRRKFPGLARADLSSLVDWLFVETSRRESDYANMCRELFVEFIGLLSDFSSGSHWIIEKISVKPSFLSELYRISALSAPFVNERSANLLQINEWCIRFLCILENYTWLIKEKFVTPEILLRNEISDFRETINYFLDKMVLTADLEPFLDVMDVDDHQDAGVVSDPEKILTPAERSKWKKLRTRMIDRLIDFNIALLEVSVDNDPNTWSATVYNVSFFKTLAKCLFYTEKLISDGNTRDNLLGKLQTFLALFKHSSQYHLNQCLREIAAITFSEDVDLLNIEFDKSEDDVYSEKGEIVKAYCQGRQVKSKELTRKIMEISHRIKARGDVNEFMSKEIKEAMFLLRCAAYNALAAVIIRTQTNQQFYKTFLFSGNPSNGELLWENIVDPESVDLFDNTITGDLDESLNGDDRDQMSIEINVPSEPNAKESSREFEVDIINLNPCMKMIIKVIERLHSDITPPPSELAESMPGWMNEMYKKFSLKAFEKYASFWIRPLMKLIVEGDSFGEGINYFIQDLSAVITVWGSLIKLQSYEDKVLIYELLNFLMKNVVFRNNLQTIKGIFEIWAESIVVPTRVIYDYINSTNEDHILAGLQLLGIVLAHDKPPFQQEVGIDLGDLTDEKLYRNLTKKLRHTKYTIRDLCAEVCGMTLKHLRKYHCSDDFMSVLLDPILETVAAFYQNVMNKQTDANAFLTCVHHIAMHDPPVSEKFLRYVFNLLPRLNAVNDKKFLALELISY</sequence>
<name>A0ACA9L3K8_9GLOM</name>
<keyword evidence="2" id="KW-1185">Reference proteome</keyword>
<gene>
    <name evidence="1" type="ORF">ACOLOM_LOCUS3048</name>
</gene>
<reference evidence="1" key="1">
    <citation type="submission" date="2021-06" db="EMBL/GenBank/DDBJ databases">
        <authorList>
            <person name="Kallberg Y."/>
            <person name="Tangrot J."/>
            <person name="Rosling A."/>
        </authorList>
    </citation>
    <scope>NUCLEOTIDE SEQUENCE</scope>
    <source>
        <strain evidence="1">CL356</strain>
    </source>
</reference>
<protein>
    <submittedName>
        <fullName evidence="1">12822_t:CDS:1</fullName>
    </submittedName>
</protein>
<proteinExistence type="predicted"/>
<organism evidence="1 2">
    <name type="scientific">Acaulospora colombiana</name>
    <dbReference type="NCBI Taxonomy" id="27376"/>
    <lineage>
        <taxon>Eukaryota</taxon>
        <taxon>Fungi</taxon>
        <taxon>Fungi incertae sedis</taxon>
        <taxon>Mucoromycota</taxon>
        <taxon>Glomeromycotina</taxon>
        <taxon>Glomeromycetes</taxon>
        <taxon>Diversisporales</taxon>
        <taxon>Acaulosporaceae</taxon>
        <taxon>Acaulospora</taxon>
    </lineage>
</organism>
<evidence type="ECO:0000313" key="2">
    <source>
        <dbReference type="Proteomes" id="UP000789525"/>
    </source>
</evidence>